<evidence type="ECO:0008006" key="3">
    <source>
        <dbReference type="Google" id="ProtNLM"/>
    </source>
</evidence>
<dbReference type="AlphaFoldDB" id="A0A8J8B768"/>
<accession>A0A8J8B768</accession>
<reference evidence="1" key="1">
    <citation type="submission" date="2021-04" db="EMBL/GenBank/DDBJ databases">
        <authorList>
            <person name="Yoon J."/>
        </authorList>
    </citation>
    <scope>NUCLEOTIDE SEQUENCE</scope>
    <source>
        <strain evidence="1">KMU-90</strain>
    </source>
</reference>
<gene>
    <name evidence="1" type="ORF">KB874_03675</name>
</gene>
<sequence>MLTVDDFAIPEVRKAKINLPNWEIRRGQHTLTPASMSFRYHDDFSPRLHCEFSDFHALDIFNDVFDGAIKFSTNELTEEFLCFKARLSLGSNGQAEFGPMREPFLYGEVSSYSQARCVVVNGPNTFFEKPGLSWESSAGRFVYKAFDQARDYFENKKAYAYDRIPTGVLSLTPVTEGEDDKALWKHFHRAAKVLSFTTGGGVAVGHVEATNGDDVAFRMLGFSRCDGFFQPNNWFDLEVVNGFSSFAGAFHRYLEDEPSTRPLTYSLDFYRASNAARSTSLELAIVASYSSLEILVHFILREKAGWSKDLLNKNAFSDKLRAAAAFIHLAVDPLEHASNTQAKLKSFSDKDGYAALAECRNSIVHSDKSFRLTGIELEETWRMSQWLVEIFSFFVVGYRGLMADRRRMSGWRGEGTGLVPLR</sequence>
<name>A0A8J8B768_9RHOB</name>
<dbReference type="RefSeq" id="WP_212535176.1">
    <property type="nucleotide sequence ID" value="NZ_JAGTUU010000001.1"/>
</dbReference>
<dbReference type="EMBL" id="JAGTUU010000001">
    <property type="protein sequence ID" value="MBS0123225.1"/>
    <property type="molecule type" value="Genomic_DNA"/>
</dbReference>
<evidence type="ECO:0000313" key="2">
    <source>
        <dbReference type="Proteomes" id="UP000681356"/>
    </source>
</evidence>
<evidence type="ECO:0000313" key="1">
    <source>
        <dbReference type="EMBL" id="MBS0123225.1"/>
    </source>
</evidence>
<keyword evidence="2" id="KW-1185">Reference proteome</keyword>
<dbReference type="Proteomes" id="UP000681356">
    <property type="component" value="Unassembled WGS sequence"/>
</dbReference>
<comment type="caution">
    <text evidence="1">The sequence shown here is derived from an EMBL/GenBank/DDBJ whole genome shotgun (WGS) entry which is preliminary data.</text>
</comment>
<proteinExistence type="predicted"/>
<organism evidence="1 2">
    <name type="scientific">Thetidibacter halocola</name>
    <dbReference type="NCBI Taxonomy" id="2827239"/>
    <lineage>
        <taxon>Bacteria</taxon>
        <taxon>Pseudomonadati</taxon>
        <taxon>Pseudomonadota</taxon>
        <taxon>Alphaproteobacteria</taxon>
        <taxon>Rhodobacterales</taxon>
        <taxon>Roseobacteraceae</taxon>
        <taxon>Thetidibacter</taxon>
    </lineage>
</organism>
<protein>
    <recommendedName>
        <fullName evidence="3">ApeA N-terminal domain-containing protein</fullName>
    </recommendedName>
</protein>